<organism evidence="1 2">
    <name type="scientific">Coptis chinensis</name>
    <dbReference type="NCBI Taxonomy" id="261450"/>
    <lineage>
        <taxon>Eukaryota</taxon>
        <taxon>Viridiplantae</taxon>
        <taxon>Streptophyta</taxon>
        <taxon>Embryophyta</taxon>
        <taxon>Tracheophyta</taxon>
        <taxon>Spermatophyta</taxon>
        <taxon>Magnoliopsida</taxon>
        <taxon>Ranunculales</taxon>
        <taxon>Ranunculaceae</taxon>
        <taxon>Coptidoideae</taxon>
        <taxon>Coptis</taxon>
    </lineage>
</organism>
<evidence type="ECO:0000313" key="1">
    <source>
        <dbReference type="EMBL" id="KAF9601312.1"/>
    </source>
</evidence>
<comment type="caution">
    <text evidence="1">The sequence shown here is derived from an EMBL/GenBank/DDBJ whole genome shotgun (WGS) entry which is preliminary data.</text>
</comment>
<sequence>MEIVKKNYSGGLLWKRIKLIITHKVNAKKRLLRDFAEQDDIKEKEIGFCAFILYVIGNVLLENTHNKTDILLRWYNSGGISVDALIRQRCECIVDFVVASSLKEDVGISQPMGATLNHSSYPPMSQVGTVVTPEANWVILITCHNGEIFNFRVPPIDNDLVQHLPIDANLTLTEILLRWYKSGDIFFDALIRQMDVGISQPMGATLNHSSYPPMSQVGAVVTPEANWVIPITCRNGEIFNFRVPLINKDLVQHLPIDANLTLSCECTVDFVGASGIKEDVGISQPMGATFNHSSYPPMSQVGAVVTPEANWFIPITCRNGKIFNLHVPPINKDLVQHLPIDANLTLMQTEILLRWYNSGDIFVKALIRQRIKCTVDFVGTSGLKEDVGISQSMGATFNHSSYPPMLQVGAVVIPEANWVIPITYHNGEIFNFRVPPINKDLVQHLPIDANLTLAQLKTMLEDYMHATGSMASIIRKINSRLYLNKDDIMEFTLQELNSNNILYSEYTEVVETKMIPPQVQTRPAISREDVYVRHFAGFRAFMLYVIGNVLLANSHNKVHLGYLASLTQIDEIGSYDLGGIAYTHLIGCLDLVCRFGIGNGSKAVVEMWQVIEYWYYSYFRNGMHDQILEGPDQFPAINNCGPTYCHKVVGEDSTCIRINHPYVQKVLELTSRRCILFGPLLNVWYLEERCHRQVTGVPLVSCDPPSPRNLNGCRLIYCSDGATVAAFLLMP</sequence>
<dbReference type="Proteomes" id="UP000631114">
    <property type="component" value="Unassembled WGS sequence"/>
</dbReference>
<protein>
    <submittedName>
        <fullName evidence="1">Uncharacterized protein</fullName>
    </submittedName>
</protein>
<reference evidence="1 2" key="1">
    <citation type="submission" date="2020-10" db="EMBL/GenBank/DDBJ databases">
        <title>The Coptis chinensis genome and diversification of protoberbering-type alkaloids.</title>
        <authorList>
            <person name="Wang B."/>
            <person name="Shu S."/>
            <person name="Song C."/>
            <person name="Liu Y."/>
        </authorList>
    </citation>
    <scope>NUCLEOTIDE SEQUENCE [LARGE SCALE GENOMIC DNA]</scope>
    <source>
        <strain evidence="1">HL-2020</strain>
        <tissue evidence="1">Leaf</tissue>
    </source>
</reference>
<keyword evidence="2" id="KW-1185">Reference proteome</keyword>
<proteinExistence type="predicted"/>
<name>A0A835LQM9_9MAGN</name>
<dbReference type="EMBL" id="JADFTS010000006">
    <property type="protein sequence ID" value="KAF9601312.1"/>
    <property type="molecule type" value="Genomic_DNA"/>
</dbReference>
<gene>
    <name evidence="1" type="ORF">IFM89_018740</name>
</gene>
<dbReference type="PANTHER" id="PTHR37703:SF2">
    <property type="entry name" value="RWP-RK DOMAIN-CONTAINING PROTEIN"/>
    <property type="match status" value="1"/>
</dbReference>
<dbReference type="AlphaFoldDB" id="A0A835LQM9"/>
<evidence type="ECO:0000313" key="2">
    <source>
        <dbReference type="Proteomes" id="UP000631114"/>
    </source>
</evidence>
<dbReference type="OrthoDB" id="1750608at2759"/>
<dbReference type="PANTHER" id="PTHR37703">
    <property type="entry name" value="RIBOSOMAL PROTEIN L31-RELATED"/>
    <property type="match status" value="1"/>
</dbReference>
<accession>A0A835LQM9</accession>